<evidence type="ECO:0000313" key="3">
    <source>
        <dbReference type="Proteomes" id="UP001595962"/>
    </source>
</evidence>
<dbReference type="RefSeq" id="WP_377332890.1">
    <property type="nucleotide sequence ID" value="NZ_JBHSGB010000006.1"/>
</dbReference>
<dbReference type="Gene3D" id="3.40.50.300">
    <property type="entry name" value="P-loop containing nucleotide triphosphate hydrolases"/>
    <property type="match status" value="1"/>
</dbReference>
<protein>
    <submittedName>
        <fullName evidence="2">NACHT domain-containing protein</fullName>
    </submittedName>
</protein>
<keyword evidence="3" id="KW-1185">Reference proteome</keyword>
<evidence type="ECO:0000313" key="2">
    <source>
        <dbReference type="EMBL" id="MFC4654790.1"/>
    </source>
</evidence>
<proteinExistence type="predicted"/>
<reference evidence="3" key="1">
    <citation type="journal article" date="2019" name="Int. J. Syst. Evol. Microbiol.">
        <title>The Global Catalogue of Microorganisms (GCM) 10K type strain sequencing project: providing services to taxonomists for standard genome sequencing and annotation.</title>
        <authorList>
            <consortium name="The Broad Institute Genomics Platform"/>
            <consortium name="The Broad Institute Genome Sequencing Center for Infectious Disease"/>
            <person name="Wu L."/>
            <person name="Ma J."/>
        </authorList>
    </citation>
    <scope>NUCLEOTIDE SEQUENCE [LARGE SCALE GENOMIC DNA]</scope>
    <source>
        <strain evidence="3">DT28</strain>
    </source>
</reference>
<dbReference type="Proteomes" id="UP001595962">
    <property type="component" value="Unassembled WGS sequence"/>
</dbReference>
<comment type="caution">
    <text evidence="2">The sequence shown here is derived from an EMBL/GenBank/DDBJ whole genome shotgun (WGS) entry which is preliminary data.</text>
</comment>
<dbReference type="InterPro" id="IPR027417">
    <property type="entry name" value="P-loop_NTPase"/>
</dbReference>
<sequence length="322" mass="37399">MNELRKNNFRICKICLSGDSKKMKLIIEEFEHFSNHKLMPHLLSSYVKLNTSTSQLFRNKGYKINELYIPLTLKILDTEEVKVDKYPAGAIEKHNKIIIKDTAGMGKSTVLKMLFRYCFDTAKRVPIYIDLKSLIDEEKIIPVEVYMHKSFPSFTEKPSQDFINLLLQRAPFLFLFDGADEVPDKHKPKLFKEISDFQAKASNSAFIIATRDEDKILSSFNDFTSASIQPLKKNEAYLLLERYQFEDVKASDLITEIEKPENASVLDFLKNPLLTTLLYTAYAYKKKVPLKKSLFFKQIYEALYENHDATKIGYLTREKNLV</sequence>
<dbReference type="SUPFAM" id="SSF52540">
    <property type="entry name" value="P-loop containing nucleoside triphosphate hydrolases"/>
    <property type="match status" value="1"/>
</dbReference>
<accession>A0ABV9JKP7</accession>
<dbReference type="EMBL" id="JBHSGB010000006">
    <property type="protein sequence ID" value="MFC4654790.1"/>
    <property type="molecule type" value="Genomic_DNA"/>
</dbReference>
<dbReference type="Pfam" id="PF05729">
    <property type="entry name" value="NACHT"/>
    <property type="match status" value="1"/>
</dbReference>
<gene>
    <name evidence="2" type="ORF">ACFO3I_07155</name>
</gene>
<organism evidence="2 3">
    <name type="scientific">Rheinheimera marina</name>
    <dbReference type="NCBI Taxonomy" id="1774958"/>
    <lineage>
        <taxon>Bacteria</taxon>
        <taxon>Pseudomonadati</taxon>
        <taxon>Pseudomonadota</taxon>
        <taxon>Gammaproteobacteria</taxon>
        <taxon>Chromatiales</taxon>
        <taxon>Chromatiaceae</taxon>
        <taxon>Rheinheimera</taxon>
    </lineage>
</organism>
<dbReference type="InterPro" id="IPR007111">
    <property type="entry name" value="NACHT_NTPase"/>
</dbReference>
<name>A0ABV9JKP7_9GAMM</name>
<evidence type="ECO:0000259" key="1">
    <source>
        <dbReference type="Pfam" id="PF05729"/>
    </source>
</evidence>
<feature type="domain" description="NACHT" evidence="1">
    <location>
        <begin position="97"/>
        <end position="243"/>
    </location>
</feature>